<feature type="transmembrane region" description="Helical" evidence="8">
    <location>
        <begin position="187"/>
        <end position="209"/>
    </location>
</feature>
<dbReference type="EMBL" id="KV454001">
    <property type="protein sequence ID" value="ODQ49424.1"/>
    <property type="molecule type" value="Genomic_DNA"/>
</dbReference>
<dbReference type="GeneID" id="30177267"/>
<keyword evidence="4 9" id="KW-0732">Signal</keyword>
<feature type="transmembrane region" description="Helical" evidence="8">
    <location>
        <begin position="393"/>
        <end position="413"/>
    </location>
</feature>
<comment type="subcellular location">
    <subcellularLocation>
        <location evidence="1">Membrane</location>
        <topology evidence="1">Multi-pass membrane protein</topology>
    </subcellularLocation>
</comment>
<evidence type="ECO:0000313" key="12">
    <source>
        <dbReference type="EMBL" id="ODQ49424.1"/>
    </source>
</evidence>
<evidence type="ECO:0000256" key="6">
    <source>
        <dbReference type="ARBA" id="ARBA00023136"/>
    </source>
</evidence>
<organism evidence="12 13">
    <name type="scientific">Pichia membranifaciens NRRL Y-2026</name>
    <dbReference type="NCBI Taxonomy" id="763406"/>
    <lineage>
        <taxon>Eukaryota</taxon>
        <taxon>Fungi</taxon>
        <taxon>Dikarya</taxon>
        <taxon>Ascomycota</taxon>
        <taxon>Saccharomycotina</taxon>
        <taxon>Pichiomycetes</taxon>
        <taxon>Pichiales</taxon>
        <taxon>Pichiaceae</taxon>
        <taxon>Pichia</taxon>
    </lineage>
</organism>
<dbReference type="PANTHER" id="PTHR21229">
    <property type="entry name" value="LUNG SEVEN TRANSMEMBRANE RECEPTOR"/>
    <property type="match status" value="1"/>
</dbReference>
<evidence type="ECO:0000256" key="7">
    <source>
        <dbReference type="SAM" id="MobiDB-lite"/>
    </source>
</evidence>
<evidence type="ECO:0000256" key="8">
    <source>
        <dbReference type="SAM" id="Phobius"/>
    </source>
</evidence>
<comment type="similarity">
    <text evidence="2">Belongs to the LU7TM family.</text>
</comment>
<accession>A0A1E3NTM6</accession>
<evidence type="ECO:0000256" key="1">
    <source>
        <dbReference type="ARBA" id="ARBA00004141"/>
    </source>
</evidence>
<evidence type="ECO:0000256" key="9">
    <source>
        <dbReference type="SAM" id="SignalP"/>
    </source>
</evidence>
<feature type="transmembrane region" description="Helical" evidence="8">
    <location>
        <begin position="260"/>
        <end position="286"/>
    </location>
</feature>
<dbReference type="GO" id="GO:0005794">
    <property type="term" value="C:Golgi apparatus"/>
    <property type="evidence" value="ECO:0007669"/>
    <property type="project" value="TreeGrafter"/>
</dbReference>
<feature type="compositionally biased region" description="Basic and acidic residues" evidence="7">
    <location>
        <begin position="533"/>
        <end position="550"/>
    </location>
</feature>
<feature type="region of interest" description="Disordered" evidence="7">
    <location>
        <begin position="514"/>
        <end position="584"/>
    </location>
</feature>
<feature type="transmembrane region" description="Helical" evidence="8">
    <location>
        <begin position="433"/>
        <end position="451"/>
    </location>
</feature>
<feature type="chain" id="PRO_5009133515" description="Membrane protein PTM1" evidence="9">
    <location>
        <begin position="23"/>
        <end position="584"/>
    </location>
</feature>
<dbReference type="Pfam" id="PF06814">
    <property type="entry name" value="GOST_TM"/>
    <property type="match status" value="1"/>
</dbReference>
<feature type="signal peptide" evidence="9">
    <location>
        <begin position="1"/>
        <end position="22"/>
    </location>
</feature>
<dbReference type="OrthoDB" id="19932at2759"/>
<dbReference type="Pfam" id="PF21902">
    <property type="entry name" value="PTM1-like_N"/>
    <property type="match status" value="1"/>
</dbReference>
<feature type="transmembrane region" description="Helical" evidence="8">
    <location>
        <begin position="298"/>
        <end position="318"/>
    </location>
</feature>
<keyword evidence="6 8" id="KW-0472">Membrane</keyword>
<feature type="compositionally biased region" description="Acidic residues" evidence="7">
    <location>
        <begin position="558"/>
        <end position="568"/>
    </location>
</feature>
<feature type="domain" description="PTM1-like N-terminal" evidence="11">
    <location>
        <begin position="33"/>
        <end position="174"/>
    </location>
</feature>
<evidence type="ECO:0000256" key="5">
    <source>
        <dbReference type="ARBA" id="ARBA00022989"/>
    </source>
</evidence>
<evidence type="ECO:0000256" key="2">
    <source>
        <dbReference type="ARBA" id="ARBA00007883"/>
    </source>
</evidence>
<feature type="domain" description="GOST seven transmembrane" evidence="10">
    <location>
        <begin position="185"/>
        <end position="457"/>
    </location>
</feature>
<dbReference type="Proteomes" id="UP000094455">
    <property type="component" value="Unassembled WGS sequence"/>
</dbReference>
<evidence type="ECO:0000256" key="3">
    <source>
        <dbReference type="ARBA" id="ARBA00022692"/>
    </source>
</evidence>
<evidence type="ECO:0000259" key="11">
    <source>
        <dbReference type="Pfam" id="PF21902"/>
    </source>
</evidence>
<sequence length="584" mass="66124">MRLAFGLYFLLYSFLAVSTVSAQKIKLTGKAAEYCTGMYSRIDWGGPTEPFIKVDLNSFDSTNPATGNASISLIIFEYKDIDQLGVTDAEGHRRYICEEKLVNEGLCTSDQLYQFIVEDNITTYASVKTAVLTDLGTNDFSYLVSETGYYCIAAFNPPYSGGLNNFDMTVNFHNAFGNLPASEIPLLSLYGLLAVVYAVCLCIYLFPVFRHRSELLLLQKYLAGFFVFLTIEDILTWSLYDVQNNNKKYPLPGGVQFYIVFISILNAFKISFSLFILLIISLGYGVVYPKLPRRLMNFCKIACSIHFLFSVGFAWLSYYTTQSQPTASTTDTSKASDTFDSDSWIILLITIPLACIFMGLYFWILSSLRKTTQTLAENKQIVKLKMYQKLFKLIFGSLLLLVFAFIVSSIIVFNDNLTESIERFWKFDDVLTTFWPACIYFIVFTGIAIIWRPTDTSYLLAASTQVPTSAGNAIPTADTVDLEQYDNDFEFDDLRSLESNINPFETRENHNITQSATENPFDDSNQLQDPFDDGQHDLDEQLKQEKEKLKSSGNTDNFELEDETDDEAQNQGSDFESNPKTKSN</sequence>
<evidence type="ECO:0000259" key="10">
    <source>
        <dbReference type="Pfam" id="PF06814"/>
    </source>
</evidence>
<protein>
    <recommendedName>
        <fullName evidence="14">Membrane protein PTM1</fullName>
    </recommendedName>
</protein>
<dbReference type="GO" id="GO:0016020">
    <property type="term" value="C:membrane"/>
    <property type="evidence" value="ECO:0007669"/>
    <property type="project" value="UniProtKB-SubCell"/>
</dbReference>
<evidence type="ECO:0000313" key="13">
    <source>
        <dbReference type="Proteomes" id="UP000094455"/>
    </source>
</evidence>
<reference evidence="12 13" key="1">
    <citation type="journal article" date="2016" name="Proc. Natl. Acad. Sci. U.S.A.">
        <title>Comparative genomics of biotechnologically important yeasts.</title>
        <authorList>
            <person name="Riley R."/>
            <person name="Haridas S."/>
            <person name="Wolfe K.H."/>
            <person name="Lopes M.R."/>
            <person name="Hittinger C.T."/>
            <person name="Goeker M."/>
            <person name="Salamov A.A."/>
            <person name="Wisecaver J.H."/>
            <person name="Long T.M."/>
            <person name="Calvey C.H."/>
            <person name="Aerts A.L."/>
            <person name="Barry K.W."/>
            <person name="Choi C."/>
            <person name="Clum A."/>
            <person name="Coughlan A.Y."/>
            <person name="Deshpande S."/>
            <person name="Douglass A.P."/>
            <person name="Hanson S.J."/>
            <person name="Klenk H.-P."/>
            <person name="LaButti K.M."/>
            <person name="Lapidus A."/>
            <person name="Lindquist E.A."/>
            <person name="Lipzen A.M."/>
            <person name="Meier-Kolthoff J.P."/>
            <person name="Ohm R.A."/>
            <person name="Otillar R.P."/>
            <person name="Pangilinan J.L."/>
            <person name="Peng Y."/>
            <person name="Rokas A."/>
            <person name="Rosa C.A."/>
            <person name="Scheuner C."/>
            <person name="Sibirny A.A."/>
            <person name="Slot J.C."/>
            <person name="Stielow J.B."/>
            <person name="Sun H."/>
            <person name="Kurtzman C.P."/>
            <person name="Blackwell M."/>
            <person name="Grigoriev I.V."/>
            <person name="Jeffries T.W."/>
        </authorList>
    </citation>
    <scope>NUCLEOTIDE SEQUENCE [LARGE SCALE GENOMIC DNA]</scope>
    <source>
        <strain evidence="12 13">NRRL Y-2026</strain>
    </source>
</reference>
<keyword evidence="3 8" id="KW-0812">Transmembrane</keyword>
<feature type="compositionally biased region" description="Polar residues" evidence="7">
    <location>
        <begin position="569"/>
        <end position="584"/>
    </location>
</feature>
<evidence type="ECO:0008006" key="14">
    <source>
        <dbReference type="Google" id="ProtNLM"/>
    </source>
</evidence>
<evidence type="ECO:0000256" key="4">
    <source>
        <dbReference type="ARBA" id="ARBA00022729"/>
    </source>
</evidence>
<dbReference type="InterPro" id="IPR053937">
    <property type="entry name" value="GOST_TM"/>
</dbReference>
<keyword evidence="13" id="KW-1185">Reference proteome</keyword>
<dbReference type="AlphaFoldDB" id="A0A1E3NTM6"/>
<feature type="transmembrane region" description="Helical" evidence="8">
    <location>
        <begin position="221"/>
        <end position="240"/>
    </location>
</feature>
<dbReference type="RefSeq" id="XP_019020537.1">
    <property type="nucleotide sequence ID" value="XM_019160580.1"/>
</dbReference>
<dbReference type="InterPro" id="IPR009637">
    <property type="entry name" value="GPR107/GPR108-like"/>
</dbReference>
<dbReference type="STRING" id="763406.A0A1E3NTM6"/>
<dbReference type="PANTHER" id="PTHR21229:SF1">
    <property type="entry name" value="GH17801P"/>
    <property type="match status" value="1"/>
</dbReference>
<proteinExistence type="inferred from homology"/>
<gene>
    <name evidence="12" type="ORF">PICMEDRAFT_14884</name>
</gene>
<feature type="compositionally biased region" description="Polar residues" evidence="7">
    <location>
        <begin position="514"/>
        <end position="528"/>
    </location>
</feature>
<feature type="transmembrane region" description="Helical" evidence="8">
    <location>
        <begin position="344"/>
        <end position="364"/>
    </location>
</feature>
<dbReference type="GO" id="GO:0042147">
    <property type="term" value="P:retrograde transport, endosome to Golgi"/>
    <property type="evidence" value="ECO:0007669"/>
    <property type="project" value="TreeGrafter"/>
</dbReference>
<keyword evidence="5 8" id="KW-1133">Transmembrane helix</keyword>
<dbReference type="GO" id="GO:0005829">
    <property type="term" value="C:cytosol"/>
    <property type="evidence" value="ECO:0007669"/>
    <property type="project" value="GOC"/>
</dbReference>
<dbReference type="InterPro" id="IPR053938">
    <property type="entry name" value="PTM1-like_N"/>
</dbReference>
<name>A0A1E3NTM6_9ASCO</name>